<sequence>MNLNIKTPIAFFDLEATGTNISTDRIVEISIVKVQPDGTEEIKTMKINPTIPIPLESSLIHGIYDADIKDAPTFKDASKELHQFFAGADLAGFNVLKYDIPLLVEEFLRAGIDFDIEKRNLLDAQKIFHLMEKRNLSSAYKFYCGKTLENAHSAEADTIATYEVFKAQIERYEGEEAEDLLGNKLGVFQNDMKKIHQLLNEKMVDLAGRFIFNESGEECFNFGKHKGKTIVQVLKEEPSYYDWMMKGDFPLDTKRKFTQVKLRSFNMG</sequence>
<keyword evidence="3" id="KW-1185">Reference proteome</keyword>
<dbReference type="CDD" id="cd06127">
    <property type="entry name" value="DEDDh"/>
    <property type="match status" value="1"/>
</dbReference>
<dbReference type="InterPro" id="IPR012337">
    <property type="entry name" value="RNaseH-like_sf"/>
</dbReference>
<dbReference type="RefSeq" id="WP_076500849.1">
    <property type="nucleotide sequence ID" value="NZ_FTOP01000007.1"/>
</dbReference>
<evidence type="ECO:0000313" key="2">
    <source>
        <dbReference type="EMBL" id="SIS87987.1"/>
    </source>
</evidence>
<dbReference type="PANTHER" id="PTHR30231:SF41">
    <property type="entry name" value="DNA POLYMERASE III SUBUNIT EPSILON"/>
    <property type="match status" value="1"/>
</dbReference>
<evidence type="ECO:0000313" key="3">
    <source>
        <dbReference type="Proteomes" id="UP000186026"/>
    </source>
</evidence>
<protein>
    <submittedName>
        <fullName evidence="2">DNA polymerase-3 subunit epsilon</fullName>
    </submittedName>
</protein>
<dbReference type="Pfam" id="PF20600">
    <property type="entry name" value="ExoX-like_C"/>
    <property type="match status" value="1"/>
</dbReference>
<feature type="domain" description="Exonuclease" evidence="1">
    <location>
        <begin position="8"/>
        <end position="174"/>
    </location>
</feature>
<dbReference type="GO" id="GO:0005829">
    <property type="term" value="C:cytosol"/>
    <property type="evidence" value="ECO:0007669"/>
    <property type="project" value="TreeGrafter"/>
</dbReference>
<dbReference type="EMBL" id="FTOP01000007">
    <property type="protein sequence ID" value="SIS87987.1"/>
    <property type="molecule type" value="Genomic_DNA"/>
</dbReference>
<dbReference type="GO" id="GO:0008408">
    <property type="term" value="F:3'-5' exonuclease activity"/>
    <property type="evidence" value="ECO:0007669"/>
    <property type="project" value="TreeGrafter"/>
</dbReference>
<dbReference type="InterPro" id="IPR036397">
    <property type="entry name" value="RNaseH_sf"/>
</dbReference>
<dbReference type="GO" id="GO:0045004">
    <property type="term" value="P:DNA replication proofreading"/>
    <property type="evidence" value="ECO:0007669"/>
    <property type="project" value="TreeGrafter"/>
</dbReference>
<dbReference type="Pfam" id="PF00929">
    <property type="entry name" value="RNase_T"/>
    <property type="match status" value="1"/>
</dbReference>
<accession>A0A1N7MPF7</accession>
<dbReference type="AlphaFoldDB" id="A0A1N7MPF7"/>
<dbReference type="STRING" id="529505.SAMN05421761_10715"/>
<dbReference type="OrthoDB" id="9791657at2"/>
<evidence type="ECO:0000259" key="1">
    <source>
        <dbReference type="SMART" id="SM00479"/>
    </source>
</evidence>
<reference evidence="3" key="1">
    <citation type="submission" date="2017-01" db="EMBL/GenBank/DDBJ databases">
        <authorList>
            <person name="Varghese N."/>
            <person name="Submissions S."/>
        </authorList>
    </citation>
    <scope>NUCLEOTIDE SEQUENCE [LARGE SCALE GENOMIC DNA]</scope>
    <source>
        <strain evidence="3">DSM 46698</strain>
    </source>
</reference>
<dbReference type="InterPro" id="IPR013520">
    <property type="entry name" value="Ribonucl_H"/>
</dbReference>
<dbReference type="PANTHER" id="PTHR30231">
    <property type="entry name" value="DNA POLYMERASE III SUBUNIT EPSILON"/>
    <property type="match status" value="1"/>
</dbReference>
<dbReference type="Gene3D" id="3.30.420.10">
    <property type="entry name" value="Ribonuclease H-like superfamily/Ribonuclease H"/>
    <property type="match status" value="1"/>
</dbReference>
<dbReference type="Proteomes" id="UP000186026">
    <property type="component" value="Unassembled WGS sequence"/>
</dbReference>
<dbReference type="SMART" id="SM00479">
    <property type="entry name" value="EXOIII"/>
    <property type="match status" value="1"/>
</dbReference>
<gene>
    <name evidence="2" type="ORF">SAMN05421761_10715</name>
</gene>
<dbReference type="SUPFAM" id="SSF53098">
    <property type="entry name" value="Ribonuclease H-like"/>
    <property type="match status" value="1"/>
</dbReference>
<proteinExistence type="predicted"/>
<dbReference type="GO" id="GO:0003676">
    <property type="term" value="F:nucleic acid binding"/>
    <property type="evidence" value="ECO:0007669"/>
    <property type="project" value="InterPro"/>
</dbReference>
<organism evidence="2 3">
    <name type="scientific">Belliella pelovolcani</name>
    <dbReference type="NCBI Taxonomy" id="529505"/>
    <lineage>
        <taxon>Bacteria</taxon>
        <taxon>Pseudomonadati</taxon>
        <taxon>Bacteroidota</taxon>
        <taxon>Cytophagia</taxon>
        <taxon>Cytophagales</taxon>
        <taxon>Cyclobacteriaceae</taxon>
        <taxon>Belliella</taxon>
    </lineage>
</organism>
<dbReference type="InterPro" id="IPR046768">
    <property type="entry name" value="ExoX-like_C"/>
</dbReference>
<name>A0A1N7MPF7_9BACT</name>